<evidence type="ECO:0000256" key="5">
    <source>
        <dbReference type="ARBA" id="ARBA00022519"/>
    </source>
</evidence>
<feature type="domain" description="AprE-like beta-barrel" evidence="12">
    <location>
        <begin position="322"/>
        <end position="411"/>
    </location>
</feature>
<keyword evidence="4" id="KW-1003">Cell membrane</keyword>
<comment type="similarity">
    <text evidence="2">Belongs to the membrane fusion protein (MFP) (TC 8.A.1) family.</text>
</comment>
<evidence type="ECO:0000313" key="13">
    <source>
        <dbReference type="EMBL" id="AGF80036.1"/>
    </source>
</evidence>
<dbReference type="PANTHER" id="PTHR30386">
    <property type="entry name" value="MEMBRANE FUSION SUBUNIT OF EMRAB-TOLC MULTIDRUG EFFLUX PUMP"/>
    <property type="match status" value="1"/>
</dbReference>
<dbReference type="Pfam" id="PF26002">
    <property type="entry name" value="Beta-barrel_AprE"/>
    <property type="match status" value="1"/>
</dbReference>
<dbReference type="InterPro" id="IPR010129">
    <property type="entry name" value="T1SS_HlyD"/>
</dbReference>
<dbReference type="STRING" id="1167006.UWK_03520"/>
<evidence type="ECO:0000256" key="7">
    <source>
        <dbReference type="ARBA" id="ARBA00022989"/>
    </source>
</evidence>
<dbReference type="GO" id="GO:0005886">
    <property type="term" value="C:plasma membrane"/>
    <property type="evidence" value="ECO:0007669"/>
    <property type="project" value="UniProtKB-SubCell"/>
</dbReference>
<keyword evidence="9" id="KW-0175">Coiled coil</keyword>
<dbReference type="PRINTS" id="PR01490">
    <property type="entry name" value="RTXTOXIND"/>
</dbReference>
<dbReference type="HOGENOM" id="CLU_023976_8_1_7"/>
<dbReference type="RefSeq" id="WP_015405718.1">
    <property type="nucleotide sequence ID" value="NC_020304.1"/>
</dbReference>
<organism evidence="13 14">
    <name type="scientific">Desulfocapsa sulfexigens (strain DSM 10523 / SB164P1)</name>
    <dbReference type="NCBI Taxonomy" id="1167006"/>
    <lineage>
        <taxon>Bacteria</taxon>
        <taxon>Pseudomonadati</taxon>
        <taxon>Thermodesulfobacteriota</taxon>
        <taxon>Desulfobulbia</taxon>
        <taxon>Desulfobulbales</taxon>
        <taxon>Desulfocapsaceae</taxon>
        <taxon>Desulfocapsa</taxon>
    </lineage>
</organism>
<evidence type="ECO:0000256" key="10">
    <source>
        <dbReference type="SAM" id="Phobius"/>
    </source>
</evidence>
<dbReference type="PATRIC" id="fig|1167006.5.peg.3785"/>
<evidence type="ECO:0000259" key="11">
    <source>
        <dbReference type="Pfam" id="PF25994"/>
    </source>
</evidence>
<dbReference type="Proteomes" id="UP000011721">
    <property type="component" value="Chromosome"/>
</dbReference>
<dbReference type="OrthoDB" id="9810980at2"/>
<sequence>MAKKTKHDNNQQLRLLGLTAVLEEATTPYLIRTSTLIVSVAFLSFLVWTGFAKIKEVARTVGEIVPSGHIQVIQHLEGGIVDEILVEEDDLVNPGQVLLRIRGESIKADRARLVTRKNLLEQRHARLTAFLNDKTPSDPSHSDNAILSGMFLAQNDEIQVLKEQIVQKNEQISLLKREQATILKNLSIAKESFETQKKLYEERLVPQTNYLNALQEINARKGQLDAMVIQIRQAEQAVKEFEWRLQSQGSKSKDNVLQQLAVLEDDLAENKDLIEKLNQQISRLELKSPTYGLVKGLEIHTIGGIIPPGQSLMEIVPLGEELVAEVKVSPNDIGHIKTGDHVTVKVTTFDFSRYGSIDGTLTALSATTFTNPQGTPYYKGMIKLSKHYVGNDPEMNKVLPGMIVNADIITGEKSLLAYLLKPIHRSLNSAFIER</sequence>
<evidence type="ECO:0000256" key="9">
    <source>
        <dbReference type="SAM" id="Coils"/>
    </source>
</evidence>
<evidence type="ECO:0000256" key="4">
    <source>
        <dbReference type="ARBA" id="ARBA00022475"/>
    </source>
</evidence>
<evidence type="ECO:0000313" key="14">
    <source>
        <dbReference type="Proteomes" id="UP000011721"/>
    </source>
</evidence>
<dbReference type="InterPro" id="IPR058982">
    <property type="entry name" value="Beta-barrel_AprE"/>
</dbReference>
<proteinExistence type="inferred from homology"/>
<keyword evidence="8 10" id="KW-0472">Membrane</keyword>
<dbReference type="PANTHER" id="PTHR30386:SF26">
    <property type="entry name" value="TRANSPORT PROTEIN COMB"/>
    <property type="match status" value="1"/>
</dbReference>
<evidence type="ECO:0000259" key="12">
    <source>
        <dbReference type="Pfam" id="PF26002"/>
    </source>
</evidence>
<keyword evidence="6 10" id="KW-0812">Transmembrane</keyword>
<dbReference type="eggNOG" id="COG0845">
    <property type="taxonomic scope" value="Bacteria"/>
</dbReference>
<comment type="subcellular location">
    <subcellularLocation>
        <location evidence="1">Cell inner membrane</location>
        <topology evidence="1">Single-pass membrane protein</topology>
    </subcellularLocation>
</comment>
<feature type="coiled-coil region" evidence="9">
    <location>
        <begin position="158"/>
        <end position="287"/>
    </location>
</feature>
<dbReference type="InterPro" id="IPR050739">
    <property type="entry name" value="MFP"/>
</dbReference>
<evidence type="ECO:0000256" key="6">
    <source>
        <dbReference type="ARBA" id="ARBA00022692"/>
    </source>
</evidence>
<accession>M1PUN7</accession>
<gene>
    <name evidence="13" type="ordered locus">UWK_03520</name>
</gene>
<evidence type="ECO:0000256" key="1">
    <source>
        <dbReference type="ARBA" id="ARBA00004377"/>
    </source>
</evidence>
<reference evidence="14" key="1">
    <citation type="journal article" date="2013" name="Stand. Genomic Sci.">
        <title>Complete genome sequence of Desulfocapsa sulfexigens, a marine deltaproteobacterium specialized in disproportionating inorganic sulfur compounds.</title>
        <authorList>
            <person name="Finster K.W."/>
            <person name="Kjeldsen K.U."/>
            <person name="Kube M."/>
            <person name="Reinhardt R."/>
            <person name="Mussmann M."/>
            <person name="Amann R."/>
            <person name="Schreiber L."/>
        </authorList>
    </citation>
    <scope>NUCLEOTIDE SEQUENCE [LARGE SCALE GENOMIC DNA]</scope>
    <source>
        <strain evidence="14">DSM 10523 / SB164P1</strain>
    </source>
</reference>
<feature type="transmembrane region" description="Helical" evidence="10">
    <location>
        <begin position="29"/>
        <end position="51"/>
    </location>
</feature>
<dbReference type="NCBIfam" id="TIGR01843">
    <property type="entry name" value="type_I_hlyD"/>
    <property type="match status" value="1"/>
</dbReference>
<keyword evidence="14" id="KW-1185">Reference proteome</keyword>
<dbReference type="KEGG" id="dsf:UWK_03520"/>
<evidence type="ECO:0000256" key="2">
    <source>
        <dbReference type="ARBA" id="ARBA00009477"/>
    </source>
</evidence>
<dbReference type="InterPro" id="IPR058781">
    <property type="entry name" value="HH_AprE-like"/>
</dbReference>
<dbReference type="EMBL" id="CP003985">
    <property type="protein sequence ID" value="AGF80036.1"/>
    <property type="molecule type" value="Genomic_DNA"/>
</dbReference>
<name>M1PUN7_DESSD</name>
<dbReference type="Pfam" id="PF25994">
    <property type="entry name" value="HH_AprE"/>
    <property type="match status" value="1"/>
</dbReference>
<dbReference type="GO" id="GO:0015031">
    <property type="term" value="P:protein transport"/>
    <property type="evidence" value="ECO:0007669"/>
    <property type="project" value="InterPro"/>
</dbReference>
<keyword evidence="5" id="KW-0997">Cell inner membrane</keyword>
<dbReference type="AlphaFoldDB" id="M1PUN7"/>
<protein>
    <submittedName>
        <fullName evidence="13">Type I secretion membrane fusion protein, HlyD family</fullName>
    </submittedName>
</protein>
<dbReference type="Gene3D" id="2.40.30.170">
    <property type="match status" value="1"/>
</dbReference>
<evidence type="ECO:0000256" key="8">
    <source>
        <dbReference type="ARBA" id="ARBA00023136"/>
    </source>
</evidence>
<feature type="domain" description="AprE-like long alpha-helical hairpin" evidence="11">
    <location>
        <begin position="154"/>
        <end position="279"/>
    </location>
</feature>
<evidence type="ECO:0000256" key="3">
    <source>
        <dbReference type="ARBA" id="ARBA00022448"/>
    </source>
</evidence>
<keyword evidence="3" id="KW-0813">Transport</keyword>
<keyword evidence="7 10" id="KW-1133">Transmembrane helix</keyword>